<dbReference type="Proteomes" id="UP000319716">
    <property type="component" value="Unassembled WGS sequence"/>
</dbReference>
<evidence type="ECO:0000313" key="2">
    <source>
        <dbReference type="Proteomes" id="UP000319716"/>
    </source>
</evidence>
<sequence length="42" mass="5133">MLLRQAYRFSWTLPVSRALQLKMEERWGRICIAANDQLFYTR</sequence>
<gene>
    <name evidence="1" type="ORF">NBRC111894_2233</name>
</gene>
<accession>A0A4Y1ZCD7</accession>
<comment type="caution">
    <text evidence="1">The sequence shown here is derived from an EMBL/GenBank/DDBJ whole genome shotgun (WGS) entry which is preliminary data.</text>
</comment>
<dbReference type="AlphaFoldDB" id="A0A4Y1ZCD7"/>
<proteinExistence type="predicted"/>
<organism evidence="1 2">
    <name type="scientific">Sporolactobacillus inulinus</name>
    <dbReference type="NCBI Taxonomy" id="2078"/>
    <lineage>
        <taxon>Bacteria</taxon>
        <taxon>Bacillati</taxon>
        <taxon>Bacillota</taxon>
        <taxon>Bacilli</taxon>
        <taxon>Bacillales</taxon>
        <taxon>Sporolactobacillaceae</taxon>
        <taxon>Sporolactobacillus</taxon>
    </lineage>
</organism>
<evidence type="ECO:0000313" key="1">
    <source>
        <dbReference type="EMBL" id="GAY76679.1"/>
    </source>
</evidence>
<reference evidence="1 2" key="1">
    <citation type="submission" date="2017-11" db="EMBL/GenBank/DDBJ databases">
        <title>Draft Genome Sequence of Sporolactobacillus inulinus NBRC 111894 Isolated from Koso, a Japanese Sugar-Vegetable Fermented Beverage.</title>
        <authorList>
            <person name="Chiou T.Y."/>
            <person name="Oshima K."/>
            <person name="Suda W."/>
            <person name="Hattori M."/>
            <person name="Takahashi T."/>
        </authorList>
    </citation>
    <scope>NUCLEOTIDE SEQUENCE [LARGE SCALE GENOMIC DNA]</scope>
    <source>
        <strain evidence="1 2">NBRC111894</strain>
    </source>
</reference>
<name>A0A4Y1ZCD7_9BACL</name>
<dbReference type="EMBL" id="BEXB01000016">
    <property type="protein sequence ID" value="GAY76679.1"/>
    <property type="molecule type" value="Genomic_DNA"/>
</dbReference>
<protein>
    <submittedName>
        <fullName evidence="1">Uncharacterized protein</fullName>
    </submittedName>
</protein>